<dbReference type="Pfam" id="PF00535">
    <property type="entry name" value="Glycos_transf_2"/>
    <property type="match status" value="1"/>
</dbReference>
<dbReference type="InterPro" id="IPR001173">
    <property type="entry name" value="Glyco_trans_2-like"/>
</dbReference>
<dbReference type="Pfam" id="PF00582">
    <property type="entry name" value="Usp"/>
    <property type="match status" value="1"/>
</dbReference>
<evidence type="ECO:0000256" key="5">
    <source>
        <dbReference type="ARBA" id="ARBA00022679"/>
    </source>
</evidence>
<dbReference type="EC" id="2.4.1.266" evidence="7"/>
<evidence type="ECO:0000256" key="8">
    <source>
        <dbReference type="ARBA" id="ARBA00040894"/>
    </source>
</evidence>
<comment type="caution">
    <text evidence="13">The sequence shown here is derived from an EMBL/GenBank/DDBJ whole genome shotgun (WGS) entry which is preliminary data.</text>
</comment>
<keyword evidence="4 13" id="KW-0328">Glycosyltransferase</keyword>
<comment type="catalytic activity">
    <reaction evidence="10">
        <text>an NDP-alpha-D-glucose + (2R)-3-phosphoglycerate = (2R)-2-O-(alpha-D-glucopyranosyl)-3-phospho-glycerate + a ribonucleoside 5'-diphosphate + H(+)</text>
        <dbReference type="Rhea" id="RHEA:47244"/>
        <dbReference type="ChEBI" id="CHEBI:15378"/>
        <dbReference type="ChEBI" id="CHEBI:57930"/>
        <dbReference type="ChEBI" id="CHEBI:58272"/>
        <dbReference type="ChEBI" id="CHEBI:62600"/>
        <dbReference type="ChEBI" id="CHEBI:76533"/>
        <dbReference type="EC" id="2.4.1.266"/>
    </reaction>
    <physiologicalReaction direction="left-to-right" evidence="10">
        <dbReference type="Rhea" id="RHEA:47245"/>
    </physiologicalReaction>
</comment>
<dbReference type="NCBIfam" id="NF010496">
    <property type="entry name" value="PRK13915.1"/>
    <property type="match status" value="1"/>
</dbReference>
<comment type="similarity">
    <text evidence="3">Belongs to the universal stress protein A family.</text>
</comment>
<dbReference type="Gene3D" id="3.90.550.10">
    <property type="entry name" value="Spore Coat Polysaccharide Biosynthesis Protein SpsA, Chain A"/>
    <property type="match status" value="1"/>
</dbReference>
<dbReference type="InterPro" id="IPR006015">
    <property type="entry name" value="Universal_stress_UspA"/>
</dbReference>
<keyword evidence="6" id="KW-0460">Magnesium</keyword>
<evidence type="ECO:0000256" key="4">
    <source>
        <dbReference type="ARBA" id="ARBA00022676"/>
    </source>
</evidence>
<proteinExistence type="inferred from homology"/>
<evidence type="ECO:0000256" key="10">
    <source>
        <dbReference type="ARBA" id="ARBA00048997"/>
    </source>
</evidence>
<feature type="domain" description="Glycosyltransferase 2-like" evidence="11">
    <location>
        <begin position="317"/>
        <end position="436"/>
    </location>
</feature>
<dbReference type="PRINTS" id="PR01438">
    <property type="entry name" value="UNVRSLSTRESS"/>
</dbReference>
<feature type="domain" description="UspA" evidence="12">
    <location>
        <begin position="211"/>
        <end position="262"/>
    </location>
</feature>
<evidence type="ECO:0000259" key="12">
    <source>
        <dbReference type="Pfam" id="PF00582"/>
    </source>
</evidence>
<comment type="similarity">
    <text evidence="2">Belongs to the glycosyltransferase 2 family.</text>
</comment>
<dbReference type="AlphaFoldDB" id="A0A7C1FN99"/>
<organism evidence="13">
    <name type="scientific">Caldilinea aerophila</name>
    <dbReference type="NCBI Taxonomy" id="133453"/>
    <lineage>
        <taxon>Bacteria</taxon>
        <taxon>Bacillati</taxon>
        <taxon>Chloroflexota</taxon>
        <taxon>Caldilineae</taxon>
        <taxon>Caldilineales</taxon>
        <taxon>Caldilineaceae</taxon>
        <taxon>Caldilinea</taxon>
    </lineage>
</organism>
<protein>
    <recommendedName>
        <fullName evidence="8">Glucosyl-3-phosphoglycerate synthase</fullName>
        <ecNumber evidence="7">2.4.1.266</ecNumber>
    </recommendedName>
</protein>
<gene>
    <name evidence="13" type="ORF">ENQ20_17035</name>
</gene>
<evidence type="ECO:0000256" key="2">
    <source>
        <dbReference type="ARBA" id="ARBA00006739"/>
    </source>
</evidence>
<evidence type="ECO:0000256" key="3">
    <source>
        <dbReference type="ARBA" id="ARBA00008791"/>
    </source>
</evidence>
<evidence type="ECO:0000256" key="9">
    <source>
        <dbReference type="ARBA" id="ARBA00048689"/>
    </source>
</evidence>
<evidence type="ECO:0000313" key="13">
    <source>
        <dbReference type="EMBL" id="HDX33173.1"/>
    </source>
</evidence>
<dbReference type="SUPFAM" id="SSF53448">
    <property type="entry name" value="Nucleotide-diphospho-sugar transferases"/>
    <property type="match status" value="1"/>
</dbReference>
<name>A0A7C1FN99_9CHLR</name>
<dbReference type="Gene3D" id="3.40.50.12370">
    <property type="match status" value="1"/>
</dbReference>
<accession>A0A7C1FN99</accession>
<evidence type="ECO:0000256" key="7">
    <source>
        <dbReference type="ARBA" id="ARBA00039022"/>
    </source>
</evidence>
<comment type="cofactor">
    <cofactor evidence="1">
        <name>Mg(2+)</name>
        <dbReference type="ChEBI" id="CHEBI:18420"/>
    </cofactor>
</comment>
<dbReference type="SUPFAM" id="SSF52402">
    <property type="entry name" value="Adenine nucleotide alpha hydrolases-like"/>
    <property type="match status" value="2"/>
</dbReference>
<reference evidence="13" key="1">
    <citation type="journal article" date="2020" name="mSystems">
        <title>Genome- and Community-Level Interaction Insights into Carbon Utilization and Element Cycling Functions of Hydrothermarchaeota in Hydrothermal Sediment.</title>
        <authorList>
            <person name="Zhou Z."/>
            <person name="Liu Y."/>
            <person name="Xu W."/>
            <person name="Pan J."/>
            <person name="Luo Z.H."/>
            <person name="Li M."/>
        </authorList>
    </citation>
    <scope>NUCLEOTIDE SEQUENCE [LARGE SCALE GENOMIC DNA]</scope>
    <source>
        <strain evidence="13">SpSt-289</strain>
    </source>
</reference>
<dbReference type="CDD" id="cd00293">
    <property type="entry name" value="USP-like"/>
    <property type="match status" value="1"/>
</dbReference>
<comment type="catalytic activity">
    <reaction evidence="9">
        <text>(2R)-3-phosphoglycerate + UDP-alpha-D-glucose = (2R)-2-O-(alpha-D-glucopyranosyl)-3-phospho-glycerate + UDP + H(+)</text>
        <dbReference type="Rhea" id="RHEA:31319"/>
        <dbReference type="ChEBI" id="CHEBI:15378"/>
        <dbReference type="ChEBI" id="CHEBI:58223"/>
        <dbReference type="ChEBI" id="CHEBI:58272"/>
        <dbReference type="ChEBI" id="CHEBI:58885"/>
        <dbReference type="ChEBI" id="CHEBI:62600"/>
        <dbReference type="EC" id="2.4.1.266"/>
    </reaction>
    <physiologicalReaction direction="left-to-right" evidence="9">
        <dbReference type="Rhea" id="RHEA:31320"/>
    </physiologicalReaction>
</comment>
<dbReference type="EMBL" id="DSMG01000177">
    <property type="protein sequence ID" value="HDX33173.1"/>
    <property type="molecule type" value="Genomic_DNA"/>
</dbReference>
<dbReference type="InterPro" id="IPR029044">
    <property type="entry name" value="Nucleotide-diphossugar_trans"/>
</dbReference>
<evidence type="ECO:0000259" key="11">
    <source>
        <dbReference type="Pfam" id="PF00535"/>
    </source>
</evidence>
<dbReference type="InterPro" id="IPR050256">
    <property type="entry name" value="Glycosyltransferase_2"/>
</dbReference>
<dbReference type="PANTHER" id="PTHR48090:SF10">
    <property type="entry name" value="GLUCOSYL-3-PHOSPHOGLYCERATE SYNTHASE"/>
    <property type="match status" value="1"/>
</dbReference>
<evidence type="ECO:0000256" key="6">
    <source>
        <dbReference type="ARBA" id="ARBA00022842"/>
    </source>
</evidence>
<dbReference type="InterPro" id="IPR006016">
    <property type="entry name" value="UspA"/>
</dbReference>
<keyword evidence="5 13" id="KW-0808">Transferase</keyword>
<dbReference type="PANTHER" id="PTHR48090">
    <property type="entry name" value="UNDECAPRENYL-PHOSPHATE 4-DEOXY-4-FORMAMIDO-L-ARABINOSE TRANSFERASE-RELATED"/>
    <property type="match status" value="1"/>
</dbReference>
<sequence length="623" mass="69553">MSSRQTFFTPFRTALVPVLLGCDVTAALDAASQIAEEVRLVGLVVASPERGLSANTKEARALRRLIRQLPERAESARPDLRHYSEVLVASEPWPELVRYIAHHSPDLLVLDWRSHPESFGLSIEDILRAPPCDVALVRGPFPKRPQRVLMPLRGGPHAELVLNVGLALRAPALHALHLRPTQTPTQDQASFAGLNRVLRQMPEVRLHWLVTDDPVEVILKESAGHDLVILGATARQLEQPTSLGPVADAVLHHSRTPVIVLKRMRPLPLPIEDEMASAGAISILVDKWFAENTFSAEEFSDLEELAAIKREKGLTISLALPALNEEETVGSVIATVKSALMDNVPLLDEIVLIDSDSTDRTREIATELGVPVYIHQRILPQYGARRGKGEALWKSLYVTRGDIIAWIDTDIINIHPRFVYGIIGPLIMNEKVQLVKGFYRRPLRVGDKVQAGGGGRVTELMARPLINLLFPELSGVIQPLSGEYAGRRKALEQIVFYSGYGVETGMLIDVFEKFGLSAIAQVDLLERIHHNQPLEALSKMAFVILQTVMYKLEKRFGVSILENVNRTMKLVRYTRGNYYLDVEEVVEQERPPMITLPEYLQRHQQLQGEQLQGEQLQGVKSDD</sequence>
<dbReference type="GO" id="GO:0016757">
    <property type="term" value="F:glycosyltransferase activity"/>
    <property type="evidence" value="ECO:0007669"/>
    <property type="project" value="UniProtKB-KW"/>
</dbReference>
<evidence type="ECO:0000256" key="1">
    <source>
        <dbReference type="ARBA" id="ARBA00001946"/>
    </source>
</evidence>